<dbReference type="Proteomes" id="UP000002039">
    <property type="component" value="Unassembled WGS sequence"/>
</dbReference>
<reference evidence="2" key="1">
    <citation type="journal article" date="2015" name="PLoS Genet.">
        <title>The dynamic genome and transcriptome of the human fungal pathogen Blastomyces and close relative Emmonsia.</title>
        <authorList>
            <person name="Munoz J.F."/>
            <person name="Gauthier G.M."/>
            <person name="Desjardins C.A."/>
            <person name="Gallo J.E."/>
            <person name="Holder J."/>
            <person name="Sullivan T.D."/>
            <person name="Marty A.J."/>
            <person name="Carmen J.C."/>
            <person name="Chen Z."/>
            <person name="Ding L."/>
            <person name="Gujja S."/>
            <person name="Magrini V."/>
            <person name="Misas E."/>
            <person name="Mitreva M."/>
            <person name="Priest M."/>
            <person name="Saif S."/>
            <person name="Whiston E.A."/>
            <person name="Young S."/>
            <person name="Zeng Q."/>
            <person name="Goldman W.E."/>
            <person name="Mardis E.R."/>
            <person name="Taylor J.W."/>
            <person name="McEwen J.G."/>
            <person name="Clay O.K."/>
            <person name="Klein B.S."/>
            <person name="Cuomo C.A."/>
        </authorList>
    </citation>
    <scope>NUCLEOTIDE SEQUENCE [LARGE SCALE GENOMIC DNA]</scope>
    <source>
        <strain evidence="2">ER-3 / ATCC MYA-2586</strain>
    </source>
</reference>
<organism evidence="1 2">
    <name type="scientific">Ajellomyces dermatitidis (strain ER-3 / ATCC MYA-2586)</name>
    <name type="common">Blastomyces dermatitidis</name>
    <dbReference type="NCBI Taxonomy" id="559297"/>
    <lineage>
        <taxon>Eukaryota</taxon>
        <taxon>Fungi</taxon>
        <taxon>Dikarya</taxon>
        <taxon>Ascomycota</taxon>
        <taxon>Pezizomycotina</taxon>
        <taxon>Eurotiomycetes</taxon>
        <taxon>Eurotiomycetidae</taxon>
        <taxon>Onygenales</taxon>
        <taxon>Ajellomycetaceae</taxon>
        <taxon>Blastomyces</taxon>
    </lineage>
</organism>
<name>A0ABX2VUG1_AJEDR</name>
<gene>
    <name evidence="1" type="ORF">BDCG_16598</name>
</gene>
<dbReference type="GeneID" id="69031490"/>
<proteinExistence type="predicted"/>
<keyword evidence="2" id="KW-1185">Reference proteome</keyword>
<dbReference type="EMBL" id="EQ999975">
    <property type="protein sequence ID" value="OAT00348.1"/>
    <property type="molecule type" value="Genomic_DNA"/>
</dbReference>
<protein>
    <submittedName>
        <fullName evidence="1">Uncharacterized protein</fullName>
    </submittedName>
</protein>
<evidence type="ECO:0000313" key="2">
    <source>
        <dbReference type="Proteomes" id="UP000002039"/>
    </source>
</evidence>
<accession>A0ABX2VUG1</accession>
<sequence length="110" mass="11704">MSYAELGISTWPGALLARLGHAYDGHAPASNLCRSGKYELVGPHRGPCGLHSPALLPFSSGVGKKNFPFPATDPIHIQRDCRQISPVLHPSACKVSGQPLDGTNRFMISA</sequence>
<dbReference type="RefSeq" id="XP_045280075.1">
    <property type="nucleotide sequence ID" value="XM_045425809.1"/>
</dbReference>
<evidence type="ECO:0000313" key="1">
    <source>
        <dbReference type="EMBL" id="OAT00348.1"/>
    </source>
</evidence>